<dbReference type="PANTHER" id="PTHR10827:SF95">
    <property type="entry name" value="LD34388P"/>
    <property type="match status" value="1"/>
</dbReference>
<evidence type="ECO:0000256" key="8">
    <source>
        <dbReference type="ARBA" id="ARBA00023186"/>
    </source>
</evidence>
<dbReference type="FunFam" id="1.10.238.10:FF:000104">
    <property type="entry name" value="calumenin isoform X1"/>
    <property type="match status" value="1"/>
</dbReference>
<dbReference type="InterPro" id="IPR002048">
    <property type="entry name" value="EF_hand_dom"/>
</dbReference>
<evidence type="ECO:0000256" key="10">
    <source>
        <dbReference type="ARBA" id="ARBA00063143"/>
    </source>
</evidence>
<dbReference type="GO" id="GO:0005788">
    <property type="term" value="C:endoplasmic reticulum lumen"/>
    <property type="evidence" value="ECO:0007669"/>
    <property type="project" value="UniProtKB-SubCell"/>
</dbReference>
<keyword evidence="5" id="KW-0256">Endoplasmic reticulum</keyword>
<keyword evidence="4" id="KW-0677">Repeat</keyword>
<sequence>MARLLANFYCFLFVVVSVVSAAAVENSDNNKERVEHGAPSGKIADHLAGKAAHSDKFDHEAILGSDKAVDEYGNLHPEEAKKRLRILAKEKMDKNGDGFVTEQELEETEERFDEIDSDKDGMITWAEYIQEAFGVEAGKEVERFMSDPEDMKLMNEDRKYFGAADSDHDMVLNKQEFAAFQNPEHHEQMHSTLIENTLLEKDANKDGVIDLKEYLGDTYEQPTSEWFITEKEWLVPDIRHTARQEAQHLIKTADDDRDGELSIQEIVDAHKTFVGSEATSYGEKLMDVVHEEL</sequence>
<dbReference type="Pfam" id="PF13833">
    <property type="entry name" value="EF-hand_8"/>
    <property type="match status" value="1"/>
</dbReference>
<protein>
    <recommendedName>
        <fullName evidence="11">Reticulocalbin-3</fullName>
    </recommendedName>
</protein>
<keyword evidence="2" id="KW-0479">Metal-binding</keyword>
<dbReference type="PANTHER" id="PTHR10827">
    <property type="entry name" value="RETICULOCALBIN"/>
    <property type="match status" value="1"/>
</dbReference>
<feature type="signal peptide" evidence="12">
    <location>
        <begin position="1"/>
        <end position="21"/>
    </location>
</feature>
<evidence type="ECO:0000256" key="4">
    <source>
        <dbReference type="ARBA" id="ARBA00022737"/>
    </source>
</evidence>
<evidence type="ECO:0000256" key="7">
    <source>
        <dbReference type="ARBA" id="ARBA00023180"/>
    </source>
</evidence>
<evidence type="ECO:0000313" key="15">
    <source>
        <dbReference type="WBParaSite" id="jg6516"/>
    </source>
</evidence>
<evidence type="ECO:0000256" key="9">
    <source>
        <dbReference type="ARBA" id="ARBA00056975"/>
    </source>
</evidence>
<evidence type="ECO:0000256" key="12">
    <source>
        <dbReference type="SAM" id="SignalP"/>
    </source>
</evidence>
<evidence type="ECO:0000256" key="2">
    <source>
        <dbReference type="ARBA" id="ARBA00022723"/>
    </source>
</evidence>
<name>A0A915EJ27_9BILA</name>
<dbReference type="SUPFAM" id="SSF47473">
    <property type="entry name" value="EF-hand"/>
    <property type="match status" value="1"/>
</dbReference>
<keyword evidence="7" id="KW-0325">Glycoprotein</keyword>
<comment type="subunit">
    <text evidence="10">Interacts with PCSK6 (immature form including the propeptide); probably involved in the maturation and the secretion of PCSK6.</text>
</comment>
<dbReference type="GO" id="GO:0015031">
    <property type="term" value="P:protein transport"/>
    <property type="evidence" value="ECO:0007669"/>
    <property type="project" value="UniProtKB-ARBA"/>
</dbReference>
<dbReference type="Gene3D" id="1.10.238.10">
    <property type="entry name" value="EF-hand"/>
    <property type="match status" value="2"/>
</dbReference>
<evidence type="ECO:0000259" key="13">
    <source>
        <dbReference type="PROSITE" id="PS50222"/>
    </source>
</evidence>
<dbReference type="Proteomes" id="UP000887574">
    <property type="component" value="Unplaced"/>
</dbReference>
<evidence type="ECO:0000313" key="14">
    <source>
        <dbReference type="Proteomes" id="UP000887574"/>
    </source>
</evidence>
<evidence type="ECO:0000256" key="5">
    <source>
        <dbReference type="ARBA" id="ARBA00022824"/>
    </source>
</evidence>
<organism evidence="14 15">
    <name type="scientific">Ditylenchus dipsaci</name>
    <dbReference type="NCBI Taxonomy" id="166011"/>
    <lineage>
        <taxon>Eukaryota</taxon>
        <taxon>Metazoa</taxon>
        <taxon>Ecdysozoa</taxon>
        <taxon>Nematoda</taxon>
        <taxon>Chromadorea</taxon>
        <taxon>Rhabditida</taxon>
        <taxon>Tylenchina</taxon>
        <taxon>Tylenchomorpha</taxon>
        <taxon>Sphaerularioidea</taxon>
        <taxon>Anguinidae</taxon>
        <taxon>Anguininae</taxon>
        <taxon>Ditylenchus</taxon>
    </lineage>
</organism>
<accession>A0A915EJ27</accession>
<dbReference type="SMART" id="SM00054">
    <property type="entry name" value="EFh"/>
    <property type="match status" value="3"/>
</dbReference>
<comment type="function">
    <text evidence="9">Probable molecular chaperone assisting protein biosynthesis and transport in the endoplasmic reticulum. Required for the proper biosynthesis and transport of pulmonary surfactant-associated protein A/SP-A, pulmonary surfactant-associated protein D/SP-D and the lipid transporter ABCA3. By regulating both the proper expression and the degradation through the endoplasmic reticulum-associated protein degradation pathway of these proteins plays a crucial role in pulmonary surfactant homeostasis. Has an anti-fibrotic activity by negatively regulating the secretion of type I and type III collagens. This calcium-binding protein also transiently associates with immature PCSK6 and regulates its secretion.</text>
</comment>
<dbReference type="InterPro" id="IPR011992">
    <property type="entry name" value="EF-hand-dom_pair"/>
</dbReference>
<keyword evidence="8" id="KW-0143">Chaperone</keyword>
<reference evidence="15" key="1">
    <citation type="submission" date="2022-11" db="UniProtKB">
        <authorList>
            <consortium name="WormBaseParasite"/>
        </authorList>
    </citation>
    <scope>IDENTIFICATION</scope>
</reference>
<dbReference type="PROSITE" id="PS00018">
    <property type="entry name" value="EF_HAND_1"/>
    <property type="match status" value="3"/>
</dbReference>
<dbReference type="WBParaSite" id="jg6516">
    <property type="protein sequence ID" value="jg6516"/>
    <property type="gene ID" value="jg6516"/>
</dbReference>
<dbReference type="AlphaFoldDB" id="A0A915EJ27"/>
<feature type="chain" id="PRO_5036987965" description="Reticulocalbin-3" evidence="12">
    <location>
        <begin position="22"/>
        <end position="293"/>
    </location>
</feature>
<evidence type="ECO:0000256" key="1">
    <source>
        <dbReference type="ARBA" id="ARBA00004319"/>
    </source>
</evidence>
<evidence type="ECO:0000256" key="6">
    <source>
        <dbReference type="ARBA" id="ARBA00022837"/>
    </source>
</evidence>
<keyword evidence="3 12" id="KW-0732">Signal</keyword>
<dbReference type="PROSITE" id="PS50222">
    <property type="entry name" value="EF_HAND_2"/>
    <property type="match status" value="2"/>
</dbReference>
<keyword evidence="6" id="KW-0106">Calcium</keyword>
<dbReference type="InterPro" id="IPR018247">
    <property type="entry name" value="EF_Hand_1_Ca_BS"/>
</dbReference>
<proteinExistence type="predicted"/>
<feature type="domain" description="EF-hand" evidence="13">
    <location>
        <begin position="103"/>
        <end position="138"/>
    </location>
</feature>
<keyword evidence="14" id="KW-1185">Reference proteome</keyword>
<dbReference type="Pfam" id="PF13202">
    <property type="entry name" value="EF-hand_5"/>
    <property type="match status" value="3"/>
</dbReference>
<evidence type="ECO:0000256" key="11">
    <source>
        <dbReference type="ARBA" id="ARBA00072696"/>
    </source>
</evidence>
<evidence type="ECO:0000256" key="3">
    <source>
        <dbReference type="ARBA" id="ARBA00022729"/>
    </source>
</evidence>
<comment type="subcellular location">
    <subcellularLocation>
        <location evidence="1">Endoplasmic reticulum lumen</location>
    </subcellularLocation>
</comment>
<dbReference type="GO" id="GO:0005509">
    <property type="term" value="F:calcium ion binding"/>
    <property type="evidence" value="ECO:0007669"/>
    <property type="project" value="InterPro"/>
</dbReference>
<feature type="domain" description="EF-hand" evidence="13">
    <location>
        <begin position="241"/>
        <end position="276"/>
    </location>
</feature>